<dbReference type="eggNOG" id="COG0787">
    <property type="taxonomic scope" value="Bacteria"/>
</dbReference>
<evidence type="ECO:0000256" key="7">
    <source>
        <dbReference type="PIRSR" id="PIRSR600821-52"/>
    </source>
</evidence>
<dbReference type="PROSITE" id="PS00395">
    <property type="entry name" value="ALANINE_RACEMASE"/>
    <property type="match status" value="1"/>
</dbReference>
<dbReference type="SUPFAM" id="SSF51419">
    <property type="entry name" value="PLP-binding barrel"/>
    <property type="match status" value="1"/>
</dbReference>
<dbReference type="Gene3D" id="3.20.20.10">
    <property type="entry name" value="Alanine racemase"/>
    <property type="match status" value="1"/>
</dbReference>
<dbReference type="FunFam" id="3.20.20.10:FF:000002">
    <property type="entry name" value="Alanine racemase"/>
    <property type="match status" value="1"/>
</dbReference>
<comment type="catalytic activity">
    <reaction evidence="1 5">
        <text>L-alanine = D-alanine</text>
        <dbReference type="Rhea" id="RHEA:20249"/>
        <dbReference type="ChEBI" id="CHEBI:57416"/>
        <dbReference type="ChEBI" id="CHEBI:57972"/>
        <dbReference type="EC" id="5.1.1.1"/>
    </reaction>
</comment>
<dbReference type="Proteomes" id="UP000030661">
    <property type="component" value="Unassembled WGS sequence"/>
</dbReference>
<keyword evidence="10" id="KW-1185">Reference proteome</keyword>
<evidence type="ECO:0000256" key="4">
    <source>
        <dbReference type="ARBA" id="ARBA00023235"/>
    </source>
</evidence>
<dbReference type="EMBL" id="DF820465">
    <property type="protein sequence ID" value="GAK57238.1"/>
    <property type="molecule type" value="Genomic_DNA"/>
</dbReference>
<dbReference type="InterPro" id="IPR020622">
    <property type="entry name" value="Ala_racemase_pyridoxalP-BS"/>
</dbReference>
<dbReference type="InterPro" id="IPR011079">
    <property type="entry name" value="Ala_racemase_C"/>
</dbReference>
<dbReference type="GO" id="GO:0030170">
    <property type="term" value="F:pyridoxal phosphate binding"/>
    <property type="evidence" value="ECO:0007669"/>
    <property type="project" value="UniProtKB-UniRule"/>
</dbReference>
<evidence type="ECO:0000256" key="1">
    <source>
        <dbReference type="ARBA" id="ARBA00000316"/>
    </source>
</evidence>
<dbReference type="Pfam" id="PF01168">
    <property type="entry name" value="Ala_racemase_N"/>
    <property type="match status" value="1"/>
</dbReference>
<dbReference type="GO" id="GO:0030632">
    <property type="term" value="P:D-alanine biosynthetic process"/>
    <property type="evidence" value="ECO:0007669"/>
    <property type="project" value="UniProtKB-UniRule"/>
</dbReference>
<dbReference type="PANTHER" id="PTHR30511:SF0">
    <property type="entry name" value="ALANINE RACEMASE, CATABOLIC-RELATED"/>
    <property type="match status" value="1"/>
</dbReference>
<comment type="pathway">
    <text evidence="5">Amino-acid biosynthesis; D-alanine biosynthesis; D-alanine from L-alanine: step 1/1.</text>
</comment>
<evidence type="ECO:0000313" key="10">
    <source>
        <dbReference type="Proteomes" id="UP000030661"/>
    </source>
</evidence>
<dbReference type="InterPro" id="IPR000821">
    <property type="entry name" value="Ala_racemase"/>
</dbReference>
<dbReference type="CDD" id="cd00430">
    <property type="entry name" value="PLPDE_III_AR"/>
    <property type="match status" value="1"/>
</dbReference>
<gene>
    <name evidence="9" type="ORF">U27_04203</name>
</gene>
<organism evidence="9">
    <name type="scientific">Vecturithrix granuli</name>
    <dbReference type="NCBI Taxonomy" id="1499967"/>
    <lineage>
        <taxon>Bacteria</taxon>
        <taxon>Candidatus Moduliflexota</taxon>
        <taxon>Candidatus Vecturitrichia</taxon>
        <taxon>Candidatus Vecturitrichales</taxon>
        <taxon>Candidatus Vecturitrichaceae</taxon>
        <taxon>Candidatus Vecturithrix</taxon>
    </lineage>
</organism>
<dbReference type="GO" id="GO:0009252">
    <property type="term" value="P:peptidoglycan biosynthetic process"/>
    <property type="evidence" value="ECO:0007669"/>
    <property type="project" value="TreeGrafter"/>
</dbReference>
<comment type="function">
    <text evidence="5">Catalyzes the interconversion of L-alanine and D-alanine. May also act on other amino acids.</text>
</comment>
<dbReference type="PRINTS" id="PR00992">
    <property type="entry name" value="ALARACEMASE"/>
</dbReference>
<dbReference type="HOGENOM" id="CLU_028393_2_2_0"/>
<feature type="active site" description="Proton acceptor; specific for L-alanine" evidence="5">
    <location>
        <position position="274"/>
    </location>
</feature>
<evidence type="ECO:0000256" key="6">
    <source>
        <dbReference type="PIRSR" id="PIRSR600821-50"/>
    </source>
</evidence>
<evidence type="ECO:0000259" key="8">
    <source>
        <dbReference type="SMART" id="SM01005"/>
    </source>
</evidence>
<comment type="cofactor">
    <cofactor evidence="2 5 6">
        <name>pyridoxal 5'-phosphate</name>
        <dbReference type="ChEBI" id="CHEBI:597326"/>
    </cofactor>
</comment>
<dbReference type="AlphaFoldDB" id="A0A081BY33"/>
<dbReference type="NCBIfam" id="TIGR00492">
    <property type="entry name" value="alr"/>
    <property type="match status" value="1"/>
</dbReference>
<dbReference type="InterPro" id="IPR029066">
    <property type="entry name" value="PLP-binding_barrel"/>
</dbReference>
<accession>A0A081BY33</accession>
<keyword evidence="4 5" id="KW-0413">Isomerase</keyword>
<evidence type="ECO:0000256" key="2">
    <source>
        <dbReference type="ARBA" id="ARBA00001933"/>
    </source>
</evidence>
<dbReference type="GO" id="GO:0005829">
    <property type="term" value="C:cytosol"/>
    <property type="evidence" value="ECO:0007669"/>
    <property type="project" value="TreeGrafter"/>
</dbReference>
<dbReference type="InterPro" id="IPR001608">
    <property type="entry name" value="Ala_racemase_N"/>
</dbReference>
<dbReference type="SUPFAM" id="SSF50621">
    <property type="entry name" value="Alanine racemase C-terminal domain-like"/>
    <property type="match status" value="1"/>
</dbReference>
<sequence length="399" mass="44606">MNEVLTCFSEWHRPVWAEIDLDHVAHNIREFQRITPPHTQLMAIVKADGYGHGAVEVAKAALEAGASRLAIAFLEEGIVLRRKELSAPILILGVSAPDTEKAALEHDLTPTICTVDSAQRFSQAAATLGKTIRFHLKLDTGMGRIGVRPEQLKELLEALQHLPNLEMEGVFSHFSKADEKEKTYTQMQLHRYHECLNMIHAAGFRPTIRHLANSAGTMETSEAHFDLVRIGISLYGFYPSDEVDKTTVDLRPVMRWKTRIAHLKMLPTGERVSYGGMFTTRRPTMVATLPLGYADGFRRRLWTKNWHVLVRGQRAPILGKICMDMFMVDVTDIAGTSIGDEVVLIGSQGENTISADDMANALETINYEITCLVGKRVPRIYVKQGKIVAIESLLGYQSM</sequence>
<dbReference type="Pfam" id="PF00842">
    <property type="entry name" value="Ala_racemase_C"/>
    <property type="match status" value="1"/>
</dbReference>
<dbReference type="STRING" id="1499967.U27_04203"/>
<dbReference type="PANTHER" id="PTHR30511">
    <property type="entry name" value="ALANINE RACEMASE"/>
    <property type="match status" value="1"/>
</dbReference>
<keyword evidence="3 5" id="KW-0663">Pyridoxal phosphate</keyword>
<feature type="binding site" evidence="5 7">
    <location>
        <position position="323"/>
    </location>
    <ligand>
        <name>substrate</name>
    </ligand>
</feature>
<dbReference type="GO" id="GO:0008784">
    <property type="term" value="F:alanine racemase activity"/>
    <property type="evidence" value="ECO:0007669"/>
    <property type="project" value="UniProtKB-UniRule"/>
</dbReference>
<feature type="domain" description="Alanine racemase C-terminal" evidence="8">
    <location>
        <begin position="253"/>
        <end position="382"/>
    </location>
</feature>
<comment type="similarity">
    <text evidence="5">Belongs to the alanine racemase family.</text>
</comment>
<protein>
    <recommendedName>
        <fullName evidence="5">Alanine racemase</fullName>
        <ecNumber evidence="5">5.1.1.1</ecNumber>
    </recommendedName>
</protein>
<reference evidence="9" key="1">
    <citation type="journal article" date="2015" name="PeerJ">
        <title>First genomic representation of candidate bacterial phylum KSB3 points to enhanced environmental sensing as a trigger of wastewater bulking.</title>
        <authorList>
            <person name="Sekiguchi Y."/>
            <person name="Ohashi A."/>
            <person name="Parks D.H."/>
            <person name="Yamauchi T."/>
            <person name="Tyson G.W."/>
            <person name="Hugenholtz P."/>
        </authorList>
    </citation>
    <scope>NUCLEOTIDE SEQUENCE [LARGE SCALE GENOMIC DNA]</scope>
</reference>
<dbReference type="Gene3D" id="2.40.37.10">
    <property type="entry name" value="Lyase, Ornithine Decarboxylase, Chain A, domain 1"/>
    <property type="match status" value="1"/>
</dbReference>
<dbReference type="UniPathway" id="UPA00042">
    <property type="reaction ID" value="UER00497"/>
</dbReference>
<evidence type="ECO:0000256" key="5">
    <source>
        <dbReference type="HAMAP-Rule" id="MF_01201"/>
    </source>
</evidence>
<name>A0A081BY33_VECG1</name>
<proteinExistence type="inferred from homology"/>
<feature type="active site" description="Proton acceptor; specific for D-alanine" evidence="5">
    <location>
        <position position="46"/>
    </location>
</feature>
<dbReference type="HAMAP" id="MF_01201">
    <property type="entry name" value="Ala_racemase"/>
    <property type="match status" value="1"/>
</dbReference>
<dbReference type="FunFam" id="2.40.37.10:FF:000006">
    <property type="entry name" value="Alanine racemase"/>
    <property type="match status" value="1"/>
</dbReference>
<dbReference type="SMART" id="SM01005">
    <property type="entry name" value="Ala_racemase_C"/>
    <property type="match status" value="1"/>
</dbReference>
<dbReference type="EC" id="5.1.1.1" evidence="5"/>
<feature type="binding site" evidence="5 7">
    <location>
        <position position="144"/>
    </location>
    <ligand>
        <name>substrate</name>
    </ligand>
</feature>
<dbReference type="InterPro" id="IPR009006">
    <property type="entry name" value="Ala_racemase/Decarboxylase_C"/>
</dbReference>
<evidence type="ECO:0000256" key="3">
    <source>
        <dbReference type="ARBA" id="ARBA00022898"/>
    </source>
</evidence>
<feature type="modified residue" description="N6-(pyridoxal phosphate)lysine" evidence="5 6">
    <location>
        <position position="46"/>
    </location>
</feature>
<evidence type="ECO:0000313" key="9">
    <source>
        <dbReference type="EMBL" id="GAK57238.1"/>
    </source>
</evidence>